<reference evidence="1" key="1">
    <citation type="journal article" date="2015" name="Nature">
        <title>Complex archaea that bridge the gap between prokaryotes and eukaryotes.</title>
        <authorList>
            <person name="Spang A."/>
            <person name="Saw J.H."/>
            <person name="Jorgensen S.L."/>
            <person name="Zaremba-Niedzwiedzka K."/>
            <person name="Martijn J."/>
            <person name="Lind A.E."/>
            <person name="van Eijk R."/>
            <person name="Schleper C."/>
            <person name="Guy L."/>
            <person name="Ettema T.J."/>
        </authorList>
    </citation>
    <scope>NUCLEOTIDE SEQUENCE</scope>
</reference>
<dbReference type="EMBL" id="LAZR01008210">
    <property type="protein sequence ID" value="KKM80256.1"/>
    <property type="molecule type" value="Genomic_DNA"/>
</dbReference>
<dbReference type="AlphaFoldDB" id="A0A0F9KZX0"/>
<accession>A0A0F9KZX0</accession>
<sequence length="74" mass="8437">MTARRWWCNFDGYQLPGELSVPFKRVRCPHCRRLYSVRRDGEHALTIEIAEPKMAADKASDEVSSGRLGNLISS</sequence>
<proteinExistence type="predicted"/>
<gene>
    <name evidence="1" type="ORF">LCGC14_1341610</name>
</gene>
<organism evidence="1">
    <name type="scientific">marine sediment metagenome</name>
    <dbReference type="NCBI Taxonomy" id="412755"/>
    <lineage>
        <taxon>unclassified sequences</taxon>
        <taxon>metagenomes</taxon>
        <taxon>ecological metagenomes</taxon>
    </lineage>
</organism>
<evidence type="ECO:0000313" key="1">
    <source>
        <dbReference type="EMBL" id="KKM80256.1"/>
    </source>
</evidence>
<protein>
    <submittedName>
        <fullName evidence="1">Uncharacterized protein</fullName>
    </submittedName>
</protein>
<comment type="caution">
    <text evidence="1">The sequence shown here is derived from an EMBL/GenBank/DDBJ whole genome shotgun (WGS) entry which is preliminary data.</text>
</comment>
<name>A0A0F9KZX0_9ZZZZ</name>